<dbReference type="RefSeq" id="WP_153383734.1">
    <property type="nucleotide sequence ID" value="NZ_VDFM01000013.1"/>
</dbReference>
<organism evidence="1 2">
    <name type="scientific">Companilactobacillus mishanensis</name>
    <dbReference type="NCBI Taxonomy" id="2486008"/>
    <lineage>
        <taxon>Bacteria</taxon>
        <taxon>Bacillati</taxon>
        <taxon>Bacillota</taxon>
        <taxon>Bacilli</taxon>
        <taxon>Lactobacillales</taxon>
        <taxon>Lactobacillaceae</taxon>
        <taxon>Companilactobacillus</taxon>
    </lineage>
</organism>
<dbReference type="EMBL" id="VDFM01000013">
    <property type="protein sequence ID" value="MQS53231.1"/>
    <property type="molecule type" value="Genomic_DNA"/>
</dbReference>
<sequence length="82" mass="9290">MRLDVNLFVPNEEGYKFAFAKSTKGLAVGDTFETTVLGMDVIFQIIIKADIKDFETIMDQHTELFALVNNSDPEVFMVIKEV</sequence>
<gene>
    <name evidence="1" type="ORF">FHL02_09370</name>
</gene>
<dbReference type="AlphaFoldDB" id="A0A5P0ZJE6"/>
<dbReference type="Proteomes" id="UP000380386">
    <property type="component" value="Unassembled WGS sequence"/>
</dbReference>
<evidence type="ECO:0000313" key="1">
    <source>
        <dbReference type="EMBL" id="MQS53231.1"/>
    </source>
</evidence>
<proteinExistence type="predicted"/>
<protein>
    <submittedName>
        <fullName evidence="1">Uncharacterized protein</fullName>
    </submittedName>
</protein>
<comment type="caution">
    <text evidence="1">The sequence shown here is derived from an EMBL/GenBank/DDBJ whole genome shotgun (WGS) entry which is preliminary data.</text>
</comment>
<evidence type="ECO:0000313" key="2">
    <source>
        <dbReference type="Proteomes" id="UP000380386"/>
    </source>
</evidence>
<accession>A0A5P0ZJE6</accession>
<name>A0A5P0ZJE6_9LACO</name>
<dbReference type="OrthoDB" id="9889862at2"/>
<reference evidence="1 2" key="1">
    <citation type="journal article" date="2019" name="Syst. Appl. Microbiol.">
        <title>Polyphasic characterization of two novel Lactobacillus spp. isolated from blown salami packages: Description of Lactobacillus halodurans sp. nov. and Lactobacillus salsicarnum sp. nov.</title>
        <authorList>
            <person name="Schuster J.A."/>
            <person name="Klingl A."/>
            <person name="Vogel R.F."/>
            <person name="Ehrmann M.A."/>
        </authorList>
    </citation>
    <scope>NUCLEOTIDE SEQUENCE [LARGE SCALE GENOMIC DNA]</scope>
    <source>
        <strain evidence="1 2">TMW 1.2118</strain>
    </source>
</reference>